<dbReference type="Proteomes" id="UP000027471">
    <property type="component" value="Unassembled WGS sequence"/>
</dbReference>
<accession>A0A074JJL7</accession>
<evidence type="ECO:0000313" key="1">
    <source>
        <dbReference type="EMBL" id="KEO56659.1"/>
    </source>
</evidence>
<dbReference type="eggNOG" id="ENOG5031CAW">
    <property type="taxonomic scope" value="Bacteria"/>
</dbReference>
<dbReference type="AlphaFoldDB" id="A0A074JJL7"/>
<protein>
    <submittedName>
        <fullName evidence="1">Uncharacterized protein</fullName>
    </submittedName>
</protein>
<dbReference type="RefSeq" id="WP_038132120.1">
    <property type="nucleotide sequence ID" value="NZ_AUNB01000049.1"/>
</dbReference>
<dbReference type="EMBL" id="AUNB01000049">
    <property type="protein sequence ID" value="KEO56659.1"/>
    <property type="molecule type" value="Genomic_DNA"/>
</dbReference>
<evidence type="ECO:0000313" key="2">
    <source>
        <dbReference type="Proteomes" id="UP000027471"/>
    </source>
</evidence>
<organism evidence="1 2">
    <name type="scientific">Thioclava indica</name>
    <dbReference type="NCBI Taxonomy" id="1353528"/>
    <lineage>
        <taxon>Bacteria</taxon>
        <taxon>Pseudomonadati</taxon>
        <taxon>Pseudomonadota</taxon>
        <taxon>Alphaproteobacteria</taxon>
        <taxon>Rhodobacterales</taxon>
        <taxon>Paracoccaceae</taxon>
        <taxon>Thioclava</taxon>
    </lineage>
</organism>
<dbReference type="OrthoDB" id="7865488at2"/>
<proteinExistence type="predicted"/>
<comment type="caution">
    <text evidence="1">The sequence shown here is derived from an EMBL/GenBank/DDBJ whole genome shotgun (WGS) entry which is preliminary data.</text>
</comment>
<name>A0A074JJL7_9RHOB</name>
<keyword evidence="2" id="KW-1185">Reference proteome</keyword>
<reference evidence="1 2" key="1">
    <citation type="journal article" date="2015" name="Antonie Van Leeuwenhoek">
        <title>Thioclava indica sp. nov., isolated from surface seawater of the Indian Ocean.</title>
        <authorList>
            <person name="Liu Y."/>
            <person name="Lai Q."/>
            <person name="Du J."/>
            <person name="Xu H."/>
            <person name="Jiang L."/>
            <person name="Shao Z."/>
        </authorList>
    </citation>
    <scope>NUCLEOTIDE SEQUENCE [LARGE SCALE GENOMIC DNA]</scope>
    <source>
        <strain evidence="1 2">DT23-4</strain>
    </source>
</reference>
<sequence length="164" mass="18729">MAKSTPITRLCANEDPLRYTPSTISRLFSRYLAHLGDVIERERDIAEVDIWDPAFRGWLTAAERARDNMADIEQKILNATAMRPADKPLKLAAYLMRLTRLCETPQELTRYRKIARDRGRELLLSGDSATERRVNAMLSTALVRFEAFVTLDMGLHMGDDFPTV</sequence>
<gene>
    <name evidence="1" type="ORF">DT23_17735</name>
</gene>